<keyword evidence="2" id="KW-1185">Reference proteome</keyword>
<accession>A0ABQ1P955</accession>
<dbReference type="Proteomes" id="UP000597761">
    <property type="component" value="Unassembled WGS sequence"/>
</dbReference>
<organism evidence="1 2">
    <name type="scientific">Tersicoccus solisilvae</name>
    <dbReference type="NCBI Taxonomy" id="1882339"/>
    <lineage>
        <taxon>Bacteria</taxon>
        <taxon>Bacillati</taxon>
        <taxon>Actinomycetota</taxon>
        <taxon>Actinomycetes</taxon>
        <taxon>Micrococcales</taxon>
        <taxon>Micrococcaceae</taxon>
        <taxon>Tersicoccus</taxon>
    </lineage>
</organism>
<sequence>MEWTDDVARGAWIGERTHWGSTVTVAVPDGYERYARVFHPVPVSRLITDPDELAAMPPIPGLPEDRADEPRHAEEQWTWARTAEALGTTMHATAQWAAITGNADGFATLPDGRSLGQTRDGHLPPEQLAALVRLLPTTTPDDLTVAIWSGWGEFNVGGRSVMFFPPDSSRSEERRAEEAWYRERNGAVSPEVFDAVHRQRGLLELPNREYVLLATTVDELADPTWPERAGIGWTSGDGPMPALVWPADRAWCIGSEIDFDSTLVGGTAEAIAAVAQSETLEALVVHPEDDLGAFADHVNG</sequence>
<comment type="caution">
    <text evidence="1">The sequence shown here is derived from an EMBL/GenBank/DDBJ whole genome shotgun (WGS) entry which is preliminary data.</text>
</comment>
<name>A0ABQ1P955_9MICC</name>
<proteinExistence type="predicted"/>
<dbReference type="EMBL" id="BMJI01000012">
    <property type="protein sequence ID" value="GGC93329.1"/>
    <property type="molecule type" value="Genomic_DNA"/>
</dbReference>
<reference evidence="2" key="1">
    <citation type="journal article" date="2019" name="Int. J. Syst. Evol. Microbiol.">
        <title>The Global Catalogue of Microorganisms (GCM) 10K type strain sequencing project: providing services to taxonomists for standard genome sequencing and annotation.</title>
        <authorList>
            <consortium name="The Broad Institute Genomics Platform"/>
            <consortium name="The Broad Institute Genome Sequencing Center for Infectious Disease"/>
            <person name="Wu L."/>
            <person name="Ma J."/>
        </authorList>
    </citation>
    <scope>NUCLEOTIDE SEQUENCE [LARGE SCALE GENOMIC DNA]</scope>
    <source>
        <strain evidence="2">CGMCC 1.15480</strain>
    </source>
</reference>
<dbReference type="RefSeq" id="WP_188668303.1">
    <property type="nucleotide sequence ID" value="NZ_BMJI01000012.1"/>
</dbReference>
<evidence type="ECO:0008006" key="3">
    <source>
        <dbReference type="Google" id="ProtNLM"/>
    </source>
</evidence>
<evidence type="ECO:0000313" key="2">
    <source>
        <dbReference type="Proteomes" id="UP000597761"/>
    </source>
</evidence>
<evidence type="ECO:0000313" key="1">
    <source>
        <dbReference type="EMBL" id="GGC93329.1"/>
    </source>
</evidence>
<gene>
    <name evidence="1" type="ORF">GCM10011512_20450</name>
</gene>
<protein>
    <recommendedName>
        <fullName evidence="3">DUF4132 domain-containing protein</fullName>
    </recommendedName>
</protein>